<evidence type="ECO:0000256" key="1">
    <source>
        <dbReference type="ARBA" id="ARBA00004325"/>
    </source>
</evidence>
<evidence type="ECO:0000256" key="7">
    <source>
        <dbReference type="ARBA" id="ARBA00023128"/>
    </source>
</evidence>
<proteinExistence type="inferred from homology"/>
<dbReference type="Pfam" id="PF04718">
    <property type="entry name" value="ATP-synt_G"/>
    <property type="match status" value="1"/>
</dbReference>
<evidence type="ECO:0000256" key="6">
    <source>
        <dbReference type="ARBA" id="ARBA00023065"/>
    </source>
</evidence>
<keyword evidence="12" id="KW-1185">Reference proteome</keyword>
<reference evidence="11 12" key="1">
    <citation type="journal article" date="2015" name="Sci. Rep.">
        <title>Chromosome-level genome map provides insights into diverse defense mechanisms in the medicinal fungus Ganoderma sinense.</title>
        <authorList>
            <person name="Zhu Y."/>
            <person name="Xu J."/>
            <person name="Sun C."/>
            <person name="Zhou S."/>
            <person name="Xu H."/>
            <person name="Nelson D.R."/>
            <person name="Qian J."/>
            <person name="Song J."/>
            <person name="Luo H."/>
            <person name="Xiang L."/>
            <person name="Li Y."/>
            <person name="Xu Z."/>
            <person name="Ji A."/>
            <person name="Wang L."/>
            <person name="Lu S."/>
            <person name="Hayward A."/>
            <person name="Sun W."/>
            <person name="Li X."/>
            <person name="Schwartz D.C."/>
            <person name="Wang Y."/>
            <person name="Chen S."/>
        </authorList>
    </citation>
    <scope>NUCLEOTIDE SEQUENCE [LARGE SCALE GENOMIC DNA]</scope>
    <source>
        <strain evidence="11 12">ZZ0214-1</strain>
    </source>
</reference>
<evidence type="ECO:0008006" key="13">
    <source>
        <dbReference type="Google" id="ProtNLM"/>
    </source>
</evidence>
<dbReference type="STRING" id="1077348.A0A2G8S3N6"/>
<organism evidence="11 12">
    <name type="scientific">Ganoderma sinense ZZ0214-1</name>
    <dbReference type="NCBI Taxonomy" id="1077348"/>
    <lineage>
        <taxon>Eukaryota</taxon>
        <taxon>Fungi</taxon>
        <taxon>Dikarya</taxon>
        <taxon>Basidiomycota</taxon>
        <taxon>Agaricomycotina</taxon>
        <taxon>Agaricomycetes</taxon>
        <taxon>Polyporales</taxon>
        <taxon>Polyporaceae</taxon>
        <taxon>Ganoderma</taxon>
    </lineage>
</organism>
<evidence type="ECO:0000313" key="12">
    <source>
        <dbReference type="Proteomes" id="UP000230002"/>
    </source>
</evidence>
<keyword evidence="8" id="KW-0472">Membrane</keyword>
<dbReference type="GO" id="GO:0015986">
    <property type="term" value="P:proton motive force-driven ATP synthesis"/>
    <property type="evidence" value="ECO:0007669"/>
    <property type="project" value="InterPro"/>
</dbReference>
<keyword evidence="4" id="KW-0138">CF(0)</keyword>
<dbReference type="GO" id="GO:0031966">
    <property type="term" value="C:mitochondrial membrane"/>
    <property type="evidence" value="ECO:0007669"/>
    <property type="project" value="UniProtKB-SubCell"/>
</dbReference>
<dbReference type="EMBL" id="AYKW01000024">
    <property type="protein sequence ID" value="PIL28386.1"/>
    <property type="molecule type" value="Genomic_DNA"/>
</dbReference>
<evidence type="ECO:0000256" key="10">
    <source>
        <dbReference type="SAM" id="MobiDB-lite"/>
    </source>
</evidence>
<dbReference type="GO" id="GO:0015078">
    <property type="term" value="F:proton transmembrane transporter activity"/>
    <property type="evidence" value="ECO:0007669"/>
    <property type="project" value="InterPro"/>
</dbReference>
<comment type="caution">
    <text evidence="11">The sequence shown here is derived from an EMBL/GenBank/DDBJ whole genome shotgun (WGS) entry which is preliminary data.</text>
</comment>
<gene>
    <name evidence="11" type="ORF">GSI_09537</name>
</gene>
<evidence type="ECO:0000256" key="3">
    <source>
        <dbReference type="ARBA" id="ARBA00022448"/>
    </source>
</evidence>
<dbReference type="Proteomes" id="UP000230002">
    <property type="component" value="Unassembled WGS sequence"/>
</dbReference>
<evidence type="ECO:0000256" key="9">
    <source>
        <dbReference type="ARBA" id="ARBA00023310"/>
    </source>
</evidence>
<dbReference type="InterPro" id="IPR006808">
    <property type="entry name" value="ATP_synth_F0_gsu_mt"/>
</dbReference>
<evidence type="ECO:0000256" key="2">
    <source>
        <dbReference type="ARBA" id="ARBA00005699"/>
    </source>
</evidence>
<dbReference type="AlphaFoldDB" id="A0A2G8S3N6"/>
<keyword evidence="9" id="KW-0066">ATP synthesis</keyword>
<keyword evidence="6" id="KW-0406">Ion transport</keyword>
<keyword evidence="7" id="KW-0496">Mitochondrion</keyword>
<name>A0A2G8S3N6_9APHY</name>
<feature type="region of interest" description="Disordered" evidence="10">
    <location>
        <begin position="13"/>
        <end position="48"/>
    </location>
</feature>
<comment type="subcellular location">
    <subcellularLocation>
        <location evidence="1">Mitochondrion membrane</location>
    </subcellularLocation>
</comment>
<accession>A0A2G8S3N6</accession>
<evidence type="ECO:0000256" key="8">
    <source>
        <dbReference type="ARBA" id="ARBA00023136"/>
    </source>
</evidence>
<evidence type="ECO:0000256" key="5">
    <source>
        <dbReference type="ARBA" id="ARBA00022781"/>
    </source>
</evidence>
<protein>
    <recommendedName>
        <fullName evidence="13">Transporter</fullName>
    </recommendedName>
</protein>
<evidence type="ECO:0000313" key="11">
    <source>
        <dbReference type="EMBL" id="PIL28386.1"/>
    </source>
</evidence>
<feature type="compositionally biased region" description="Basic residues" evidence="10">
    <location>
        <begin position="14"/>
        <end position="25"/>
    </location>
</feature>
<dbReference type="OrthoDB" id="437at2759"/>
<dbReference type="GO" id="GO:0045259">
    <property type="term" value="C:proton-transporting ATP synthase complex"/>
    <property type="evidence" value="ECO:0007669"/>
    <property type="project" value="UniProtKB-KW"/>
</dbReference>
<keyword evidence="3" id="KW-0813">Transport</keyword>
<keyword evidence="5" id="KW-0375">Hydrogen ion transport</keyword>
<evidence type="ECO:0000256" key="4">
    <source>
        <dbReference type="ARBA" id="ARBA00022547"/>
    </source>
</evidence>
<sequence length="172" mass="19213">MVRPLSARLAQALRPRRVPQSHPRLHQQQQQRFASSTPGSEELQKKAQDALSSVQKGLGQAFEAGKKFLGPVGEKAGTLLGAYREPLAYNFAVFREVLKQVYVAERLQPPSVSAFTSVYSTLWARATNLQYYRELLRSGDLTKVGIYALEAYGIFKIGEIVGRRSLIGYNIQ</sequence>
<comment type="similarity">
    <text evidence="2">Belongs to the ATPase g subunit family.</text>
</comment>